<name>A0ABR6BAZ2_9PSEU</name>
<dbReference type="EMBL" id="JACJID010000001">
    <property type="protein sequence ID" value="MBA8924014.1"/>
    <property type="molecule type" value="Genomic_DNA"/>
</dbReference>
<organism evidence="1 2">
    <name type="scientific">Kutzneria viridogrisea</name>
    <dbReference type="NCBI Taxonomy" id="47990"/>
    <lineage>
        <taxon>Bacteria</taxon>
        <taxon>Bacillati</taxon>
        <taxon>Actinomycetota</taxon>
        <taxon>Actinomycetes</taxon>
        <taxon>Pseudonocardiales</taxon>
        <taxon>Pseudonocardiaceae</taxon>
        <taxon>Kutzneria</taxon>
    </lineage>
</organism>
<sequence length="99" mass="10748">MNIDISRATAANIRRFRRQRGWTVQHLASVILGLGGCVTGHSIAQIETKPRHRVTIDQAVWFARAFGVPITLLVDPTSCERCKGMPPAGFTCNDCGVAG</sequence>
<comment type="caution">
    <text evidence="1">The sequence shown here is derived from an EMBL/GenBank/DDBJ whole genome shotgun (WGS) entry which is preliminary data.</text>
</comment>
<dbReference type="Proteomes" id="UP000517916">
    <property type="component" value="Unassembled WGS sequence"/>
</dbReference>
<proteinExistence type="predicted"/>
<dbReference type="CDD" id="cd00093">
    <property type="entry name" value="HTH_XRE"/>
    <property type="match status" value="1"/>
</dbReference>
<dbReference type="InterPro" id="IPR001387">
    <property type="entry name" value="Cro/C1-type_HTH"/>
</dbReference>
<dbReference type="Gene3D" id="1.10.260.40">
    <property type="entry name" value="lambda repressor-like DNA-binding domains"/>
    <property type="match status" value="1"/>
</dbReference>
<protein>
    <submittedName>
        <fullName evidence="1">Transcriptional regulator with XRE-family HTH domain</fullName>
    </submittedName>
</protein>
<gene>
    <name evidence="1" type="ORF">BC739_001211</name>
</gene>
<evidence type="ECO:0000313" key="2">
    <source>
        <dbReference type="Proteomes" id="UP000517916"/>
    </source>
</evidence>
<dbReference type="RefSeq" id="WP_182836524.1">
    <property type="nucleotide sequence ID" value="NZ_BAAABQ010000065.1"/>
</dbReference>
<keyword evidence="2" id="KW-1185">Reference proteome</keyword>
<accession>A0ABR6BAZ2</accession>
<dbReference type="SUPFAM" id="SSF47413">
    <property type="entry name" value="lambda repressor-like DNA-binding domains"/>
    <property type="match status" value="1"/>
</dbReference>
<reference evidence="1 2" key="1">
    <citation type="submission" date="2020-08" db="EMBL/GenBank/DDBJ databases">
        <title>Genomic Encyclopedia of Archaeal and Bacterial Type Strains, Phase II (KMG-II): from individual species to whole genera.</title>
        <authorList>
            <person name="Goeker M."/>
        </authorList>
    </citation>
    <scope>NUCLEOTIDE SEQUENCE [LARGE SCALE GENOMIC DNA]</scope>
    <source>
        <strain evidence="1 2">DSM 43850</strain>
    </source>
</reference>
<dbReference type="InterPro" id="IPR010982">
    <property type="entry name" value="Lambda_DNA-bd_dom_sf"/>
</dbReference>
<evidence type="ECO:0000313" key="1">
    <source>
        <dbReference type="EMBL" id="MBA8924014.1"/>
    </source>
</evidence>